<evidence type="ECO:0000256" key="2">
    <source>
        <dbReference type="ARBA" id="ARBA00023125"/>
    </source>
</evidence>
<dbReference type="InterPro" id="IPR036388">
    <property type="entry name" value="WH-like_DNA-bd_sf"/>
</dbReference>
<evidence type="ECO:0000256" key="3">
    <source>
        <dbReference type="ARBA" id="ARBA00023163"/>
    </source>
</evidence>
<dbReference type="Gene3D" id="1.10.10.10">
    <property type="entry name" value="Winged helix-like DNA-binding domain superfamily/Winged helix DNA-binding domain"/>
    <property type="match status" value="1"/>
</dbReference>
<dbReference type="GO" id="GO:0003677">
    <property type="term" value="F:DNA binding"/>
    <property type="evidence" value="ECO:0007669"/>
    <property type="project" value="UniProtKB-KW"/>
</dbReference>
<evidence type="ECO:0000259" key="4">
    <source>
        <dbReference type="PROSITE" id="PS50043"/>
    </source>
</evidence>
<dbReference type="EMBL" id="JAGSXH010000039">
    <property type="protein sequence ID" value="MBS2964022.1"/>
    <property type="molecule type" value="Genomic_DNA"/>
</dbReference>
<dbReference type="Gene3D" id="3.40.50.2300">
    <property type="match status" value="1"/>
</dbReference>
<evidence type="ECO:0000313" key="5">
    <source>
        <dbReference type="EMBL" id="MBS2964022.1"/>
    </source>
</evidence>
<dbReference type="InterPro" id="IPR016032">
    <property type="entry name" value="Sig_transdc_resp-reg_C-effctor"/>
</dbReference>
<accession>A0A8J7WQD8</accession>
<dbReference type="InterPro" id="IPR011006">
    <property type="entry name" value="CheY-like_superfamily"/>
</dbReference>
<dbReference type="SUPFAM" id="SSF46894">
    <property type="entry name" value="C-terminal effector domain of the bipartite response regulators"/>
    <property type="match status" value="1"/>
</dbReference>
<keyword evidence="6" id="KW-1185">Reference proteome</keyword>
<organism evidence="5 6">
    <name type="scientific">Actinocrinis puniceicyclus</name>
    <dbReference type="NCBI Taxonomy" id="977794"/>
    <lineage>
        <taxon>Bacteria</taxon>
        <taxon>Bacillati</taxon>
        <taxon>Actinomycetota</taxon>
        <taxon>Actinomycetes</taxon>
        <taxon>Catenulisporales</taxon>
        <taxon>Actinospicaceae</taxon>
        <taxon>Actinocrinis</taxon>
    </lineage>
</organism>
<proteinExistence type="predicted"/>
<dbReference type="InterPro" id="IPR000792">
    <property type="entry name" value="Tscrpt_reg_LuxR_C"/>
</dbReference>
<dbReference type="PANTHER" id="PTHR44688:SF16">
    <property type="entry name" value="DNA-BINDING TRANSCRIPTIONAL ACTIVATOR DEVR_DOSR"/>
    <property type="match status" value="1"/>
</dbReference>
<evidence type="ECO:0000256" key="1">
    <source>
        <dbReference type="ARBA" id="ARBA00023015"/>
    </source>
</evidence>
<keyword evidence="1" id="KW-0805">Transcription regulation</keyword>
<dbReference type="CDD" id="cd06170">
    <property type="entry name" value="LuxR_C_like"/>
    <property type="match status" value="1"/>
</dbReference>
<sequence>MVATMTVTRVGQDKGAALGTVLGQGAALGQGAGAAGPVGGTETVCVRIDARDPISEAGVRMQLRSRPEIRMAHDEQVAQVVIAVTDTVDEDATRWLRGLHRHDGLPVVLVSGRVDGRALSALVEAGVRGVLRRPEATADRLVAAVRAAAAGHGDLPPELLRQLLDHLAGLNRQVLGPHGYSFTGLTERERTVLQLLADGLSTREVALRLSYSERTIKTVIQDLTLRLQLRNRTQAVAYALRNGWI</sequence>
<comment type="caution">
    <text evidence="5">The sequence shown here is derived from an EMBL/GenBank/DDBJ whole genome shotgun (WGS) entry which is preliminary data.</text>
</comment>
<dbReference type="PRINTS" id="PR00038">
    <property type="entry name" value="HTHLUXR"/>
</dbReference>
<name>A0A8J7WQD8_9ACTN</name>
<protein>
    <submittedName>
        <fullName evidence="5">Response regulator transcription factor</fullName>
    </submittedName>
</protein>
<dbReference type="SMART" id="SM00421">
    <property type="entry name" value="HTH_LUXR"/>
    <property type="match status" value="1"/>
</dbReference>
<keyword evidence="3" id="KW-0804">Transcription</keyword>
<dbReference type="PROSITE" id="PS50043">
    <property type="entry name" value="HTH_LUXR_2"/>
    <property type="match status" value="1"/>
</dbReference>
<reference evidence="5" key="1">
    <citation type="submission" date="2021-04" db="EMBL/GenBank/DDBJ databases">
        <title>Genome based classification of Actinospica acidithermotolerans sp. nov., an actinobacterium isolated from an Indonesian hot spring.</title>
        <authorList>
            <person name="Kusuma A.B."/>
            <person name="Putra K.E."/>
            <person name="Nafisah S."/>
            <person name="Loh J."/>
            <person name="Nouioui I."/>
            <person name="Goodfellow M."/>
        </authorList>
    </citation>
    <scope>NUCLEOTIDE SEQUENCE</scope>
    <source>
        <strain evidence="5">DSM 45618</strain>
    </source>
</reference>
<dbReference type="RefSeq" id="WP_211468264.1">
    <property type="nucleotide sequence ID" value="NZ_JAGSXH010000039.1"/>
</dbReference>
<evidence type="ECO:0000313" key="6">
    <source>
        <dbReference type="Proteomes" id="UP000677913"/>
    </source>
</evidence>
<dbReference type="PANTHER" id="PTHR44688">
    <property type="entry name" value="DNA-BINDING TRANSCRIPTIONAL ACTIVATOR DEVR_DOSR"/>
    <property type="match status" value="1"/>
</dbReference>
<dbReference type="SUPFAM" id="SSF52172">
    <property type="entry name" value="CheY-like"/>
    <property type="match status" value="1"/>
</dbReference>
<dbReference type="Proteomes" id="UP000677913">
    <property type="component" value="Unassembled WGS sequence"/>
</dbReference>
<keyword evidence="2" id="KW-0238">DNA-binding</keyword>
<dbReference type="Pfam" id="PF00196">
    <property type="entry name" value="GerE"/>
    <property type="match status" value="1"/>
</dbReference>
<feature type="domain" description="HTH luxR-type" evidence="4">
    <location>
        <begin position="178"/>
        <end position="243"/>
    </location>
</feature>
<dbReference type="AlphaFoldDB" id="A0A8J7WQD8"/>
<dbReference type="GO" id="GO:0006355">
    <property type="term" value="P:regulation of DNA-templated transcription"/>
    <property type="evidence" value="ECO:0007669"/>
    <property type="project" value="InterPro"/>
</dbReference>
<gene>
    <name evidence="5" type="ORF">KGA66_13275</name>
</gene>